<reference evidence="6" key="1">
    <citation type="submission" date="2013-11" db="EMBL/GenBank/DDBJ databases">
        <title>Draft genome sequence and annotation of the entomopathogenic bacteria, Xenorhabdus cabanillasi strain JM26 and Xenorhabdus szentirmai strain DSM 16338.</title>
        <authorList>
            <person name="Gualtieri M."/>
            <person name="Ogier J.C."/>
            <person name="Pages S."/>
            <person name="Givaudan A."/>
            <person name="Gaudriault S."/>
        </authorList>
    </citation>
    <scope>NUCLEOTIDE SEQUENCE [LARGE SCALE GENOMIC DNA]</scope>
    <source>
        <strain evidence="6">DSM 16338</strain>
    </source>
</reference>
<dbReference type="GO" id="GO:0005524">
    <property type="term" value="F:ATP binding"/>
    <property type="evidence" value="ECO:0007669"/>
    <property type="project" value="InterPro"/>
</dbReference>
<dbReference type="InterPro" id="IPR003356">
    <property type="entry name" value="DNA_methylase_A-5"/>
</dbReference>
<dbReference type="OrthoDB" id="9814088at2"/>
<dbReference type="PRINTS" id="PR00507">
    <property type="entry name" value="N12N6MTFRASE"/>
</dbReference>
<dbReference type="EMBL" id="CBXF010000130">
    <property type="protein sequence ID" value="CDL85225.1"/>
    <property type="molecule type" value="Genomic_DNA"/>
</dbReference>
<comment type="caution">
    <text evidence="6">The sequence shown here is derived from an EMBL/GenBank/DDBJ whole genome shotgun (WGS) entry which is preliminary data.</text>
</comment>
<dbReference type="GO" id="GO:0003677">
    <property type="term" value="F:DNA binding"/>
    <property type="evidence" value="ECO:0007669"/>
    <property type="project" value="InterPro"/>
</dbReference>
<dbReference type="InterPro" id="IPR027417">
    <property type="entry name" value="P-loop_NTPase"/>
</dbReference>
<comment type="similarity">
    <text evidence="1">Belongs to the N(4)/N(6)-methyltransferase family.</text>
</comment>
<gene>
    <name evidence="6" type="ORF">XSR1_680001</name>
</gene>
<dbReference type="Gene3D" id="3.40.50.300">
    <property type="entry name" value="P-loop containing nucleotide triphosphate hydrolases"/>
    <property type="match status" value="1"/>
</dbReference>
<keyword evidence="2" id="KW-0067">ATP-binding</keyword>
<evidence type="ECO:0000256" key="2">
    <source>
        <dbReference type="ARBA" id="ARBA00022806"/>
    </source>
</evidence>
<sequence length="923" mass="102276">MSIERTRKQANAAAMALLDSLPPDVDGHQLTAEQRQILAGYTGLGGIGGSEYEYYTPQHVAAGMWDMIKAYGADTGNMLEPSAATGVFQETKPKGVICTSTEISDISGRINQLLHPEDQVSISPFEKLAANTPDDYFDSCLGNVPFGASRGGFAHFDPEYSDVKNVGVYFVLRILDKIKPNGLACIVVPYGMTSGKTYTKLREQVSRKAEFLGAHSLPSGTFEENGTATAVDIWILRKHPVKLAEKILLAEDPALKSANVLWNTYLTGKWFEQDGRKFQHGESSIEGSGKFKRLVVKNDQITAGEMKKNLAHKFESRIDWDALNLIEPAFSSLAEGEKRFINGRWYQMDAGRLVYDASAKATELNPDRYGVTTYEALSAHLSTPEGVLSLNFAQISAIANDYPETLPPEYRAILTFSQGQSPAVREKAWRGSLIGKRIAAMQDLMAFGADGEYLEIVRTQVEQLIQNELARGGNPHGGRRVKVSGQGGADWLKFKASVTQDGRLSDLVQGTLDIGIQEAYDRTDPEAVVRHLFSQIDLDPVTLAEFRAHYTGELPANDDALLALLASKDGVAISADGHVLPMDRATSGDTGLMNSQIMAILPYAREGAVKENYLRQLAEIKHKRQWTEVDNISFSLNSRWMDRRLILEFLNEQGYDALKYVEKVEVEDGQLVSDLDYRGKNGVFVGYRHKTVMTKDKETGKVIPQYKRVRDKDGFADQLENYLNGSKPRGQNEAAHMERIKRLEDDFNVWIRQHDEIDGLVQQYNDAFNAYIPYEHSGASLNLSGISGKRIPFGYQNAEVRRLSEDGRGILGFGTGLGKTTTGMALEAYNFENGRSKRTPIVVPKAVLENWYHEAQSFYSKEALKSFLFVGLDEIFDDEGRHRQVPVLDATGQPELDKATGQPGNRATVTPSKSPAAPRLKSA</sequence>
<name>W1J6W0_9GAMM</name>
<dbReference type="Gene3D" id="3.40.50.150">
    <property type="entry name" value="Vaccinia Virus protein VP39"/>
    <property type="match status" value="1"/>
</dbReference>
<keyword evidence="2" id="KW-0547">Nucleotide-binding</keyword>
<evidence type="ECO:0000313" key="6">
    <source>
        <dbReference type="EMBL" id="CDL85225.1"/>
    </source>
</evidence>
<dbReference type="PANTHER" id="PTHR41313">
    <property type="entry name" value="ADENINE-SPECIFIC METHYLTRANSFERASE"/>
    <property type="match status" value="1"/>
</dbReference>
<feature type="region of interest" description="Disordered" evidence="3">
    <location>
        <begin position="888"/>
        <end position="923"/>
    </location>
</feature>
<dbReference type="GO" id="GO:0008170">
    <property type="term" value="F:N-methyltransferase activity"/>
    <property type="evidence" value="ECO:0007669"/>
    <property type="project" value="InterPro"/>
</dbReference>
<dbReference type="Pfam" id="PF02384">
    <property type="entry name" value="N6_Mtase"/>
    <property type="match status" value="1"/>
</dbReference>
<keyword evidence="7" id="KW-1185">Reference proteome</keyword>
<evidence type="ECO:0000313" key="7">
    <source>
        <dbReference type="Proteomes" id="UP000019202"/>
    </source>
</evidence>
<dbReference type="STRING" id="1427518.XSR1_680001"/>
<evidence type="ECO:0000259" key="5">
    <source>
        <dbReference type="Pfam" id="PF02384"/>
    </source>
</evidence>
<proteinExistence type="inferred from homology"/>
<evidence type="ECO:0000256" key="3">
    <source>
        <dbReference type="SAM" id="MobiDB-lite"/>
    </source>
</evidence>
<dbReference type="InterPro" id="IPR000330">
    <property type="entry name" value="SNF2_N"/>
</dbReference>
<keyword evidence="2" id="KW-0378">Hydrolase</keyword>
<dbReference type="InterPro" id="IPR029063">
    <property type="entry name" value="SAM-dependent_MTases_sf"/>
</dbReference>
<evidence type="ECO:0000256" key="1">
    <source>
        <dbReference type="ARBA" id="ARBA00006594"/>
    </source>
</evidence>
<keyword evidence="2" id="KW-0347">Helicase</keyword>
<protein>
    <submittedName>
        <fullName evidence="6">SNF2-related protein</fullName>
    </submittedName>
</protein>
<dbReference type="PANTHER" id="PTHR41313:SF1">
    <property type="entry name" value="DNA METHYLASE ADENINE-SPECIFIC DOMAIN-CONTAINING PROTEIN"/>
    <property type="match status" value="1"/>
</dbReference>
<dbReference type="SUPFAM" id="SSF53335">
    <property type="entry name" value="S-adenosyl-L-methionine-dependent methyltransferases"/>
    <property type="match status" value="1"/>
</dbReference>
<accession>W1J6W0</accession>
<feature type="domain" description="SNF2 N-terminal" evidence="4">
    <location>
        <begin position="808"/>
        <end position="870"/>
    </location>
</feature>
<dbReference type="AlphaFoldDB" id="W1J6W0"/>
<evidence type="ECO:0000259" key="4">
    <source>
        <dbReference type="Pfam" id="PF00176"/>
    </source>
</evidence>
<dbReference type="Pfam" id="PF00176">
    <property type="entry name" value="SNF2-rel_dom"/>
    <property type="match status" value="1"/>
</dbReference>
<dbReference type="InterPro" id="IPR052933">
    <property type="entry name" value="DNA_Protect_Modify"/>
</dbReference>
<organism evidence="6 7">
    <name type="scientific">Xenorhabdus szentirmaii DSM 16338</name>
    <dbReference type="NCBI Taxonomy" id="1427518"/>
    <lineage>
        <taxon>Bacteria</taxon>
        <taxon>Pseudomonadati</taxon>
        <taxon>Pseudomonadota</taxon>
        <taxon>Gammaproteobacteria</taxon>
        <taxon>Enterobacterales</taxon>
        <taxon>Morganellaceae</taxon>
        <taxon>Xenorhabdus</taxon>
    </lineage>
</organism>
<feature type="compositionally biased region" description="Polar residues" evidence="3">
    <location>
        <begin position="902"/>
        <end position="913"/>
    </location>
</feature>
<dbReference type="SUPFAM" id="SSF52540">
    <property type="entry name" value="P-loop containing nucleoside triphosphate hydrolases"/>
    <property type="match status" value="1"/>
</dbReference>
<feature type="domain" description="DNA methylase adenine-specific" evidence="5">
    <location>
        <begin position="53"/>
        <end position="308"/>
    </location>
</feature>
<dbReference type="Proteomes" id="UP000019202">
    <property type="component" value="Unassembled WGS sequence"/>
</dbReference>